<organism evidence="10 11">
    <name type="scientific">Odoribacter splanchnicus</name>
    <dbReference type="NCBI Taxonomy" id="28118"/>
    <lineage>
        <taxon>Bacteria</taxon>
        <taxon>Pseudomonadati</taxon>
        <taxon>Bacteroidota</taxon>
        <taxon>Bacteroidia</taxon>
        <taxon>Bacteroidales</taxon>
        <taxon>Odoribacteraceae</taxon>
        <taxon>Odoribacter</taxon>
    </lineage>
</organism>
<dbReference type="PANTHER" id="PTHR43673">
    <property type="entry name" value="NAD(P)H NITROREDUCTASE YDGI-RELATED"/>
    <property type="match status" value="1"/>
</dbReference>
<evidence type="ECO:0000256" key="8">
    <source>
        <dbReference type="ARBA" id="ARBA00023014"/>
    </source>
</evidence>
<evidence type="ECO:0000313" key="11">
    <source>
        <dbReference type="Proteomes" id="UP000283426"/>
    </source>
</evidence>
<evidence type="ECO:0000256" key="2">
    <source>
        <dbReference type="ARBA" id="ARBA00007118"/>
    </source>
</evidence>
<comment type="similarity">
    <text evidence="2">Belongs to the nitroreductase family.</text>
</comment>
<dbReference type="Pfam" id="PF13237">
    <property type="entry name" value="Fer4_10"/>
    <property type="match status" value="1"/>
</dbReference>
<dbReference type="PROSITE" id="PS00198">
    <property type="entry name" value="4FE4S_FER_1"/>
    <property type="match status" value="2"/>
</dbReference>
<dbReference type="Pfam" id="PF00881">
    <property type="entry name" value="Nitroreductase"/>
    <property type="match status" value="1"/>
</dbReference>
<keyword evidence="7" id="KW-0408">Iron</keyword>
<keyword evidence="4" id="KW-0288">FMN</keyword>
<evidence type="ECO:0000256" key="4">
    <source>
        <dbReference type="ARBA" id="ARBA00022643"/>
    </source>
</evidence>
<evidence type="ECO:0000256" key="6">
    <source>
        <dbReference type="ARBA" id="ARBA00023002"/>
    </source>
</evidence>
<keyword evidence="3" id="KW-0285">Flavoprotein</keyword>
<evidence type="ECO:0000256" key="3">
    <source>
        <dbReference type="ARBA" id="ARBA00022630"/>
    </source>
</evidence>
<evidence type="ECO:0000313" key="10">
    <source>
        <dbReference type="EMBL" id="RGV26831.1"/>
    </source>
</evidence>
<dbReference type="GO" id="GO:0046872">
    <property type="term" value="F:metal ion binding"/>
    <property type="evidence" value="ECO:0007669"/>
    <property type="project" value="UniProtKB-KW"/>
</dbReference>
<dbReference type="RefSeq" id="WP_118107982.1">
    <property type="nucleotide sequence ID" value="NZ_JADMUD010000012.1"/>
</dbReference>
<dbReference type="EMBL" id="QRYW01000016">
    <property type="protein sequence ID" value="RGV26831.1"/>
    <property type="molecule type" value="Genomic_DNA"/>
</dbReference>
<sequence length="287" mass="32141">MELTLKIDQEKCIRCGKCVRVCPSMILQQAKAAGEVEVKEWQNCIVCGHCVAVCPTGAVEHSGFPAGKVHEFDYSDYPVPAQMMLLCKARRSNRAFTAQSVPEELLQQILEAAHRAPTASNAQQIGFTVVTDPVRLREITGFTLGVFKNALKKMQNPLLTPLVKWLMPDAFRYIPVFERLLREDTKGNDLILRKAKAVVFIHAPRTSRFGYQDANLAYQNASLMAECLGVSQFYTGFVCSAIEQDKKGTLEKKLGIDGKIYAGMALGMPAFRYKNYIDRKDLKVNRL</sequence>
<evidence type="ECO:0000256" key="5">
    <source>
        <dbReference type="ARBA" id="ARBA00022723"/>
    </source>
</evidence>
<dbReference type="SUPFAM" id="SSF55469">
    <property type="entry name" value="FMN-dependent nitroreductase-like"/>
    <property type="match status" value="1"/>
</dbReference>
<keyword evidence="6" id="KW-0560">Oxidoreductase</keyword>
<gene>
    <name evidence="10" type="ORF">DWW24_08875</name>
</gene>
<reference evidence="10 11" key="1">
    <citation type="submission" date="2018-08" db="EMBL/GenBank/DDBJ databases">
        <title>A genome reference for cultivated species of the human gut microbiota.</title>
        <authorList>
            <person name="Zou Y."/>
            <person name="Xue W."/>
            <person name="Luo G."/>
        </authorList>
    </citation>
    <scope>NUCLEOTIDE SEQUENCE [LARGE SCALE GENOMIC DNA]</scope>
    <source>
        <strain evidence="10 11">AF14-6AC</strain>
    </source>
</reference>
<dbReference type="InterPro" id="IPR017896">
    <property type="entry name" value="4Fe4S_Fe-S-bd"/>
</dbReference>
<keyword evidence="8" id="KW-0411">Iron-sulfur</keyword>
<dbReference type="PROSITE" id="PS51379">
    <property type="entry name" value="4FE4S_FER_2"/>
    <property type="match status" value="2"/>
</dbReference>
<protein>
    <submittedName>
        <fullName evidence="10">4Fe-4S dicluster domain-containing protein</fullName>
    </submittedName>
</protein>
<dbReference type="GO" id="GO:0051536">
    <property type="term" value="F:iron-sulfur cluster binding"/>
    <property type="evidence" value="ECO:0007669"/>
    <property type="project" value="UniProtKB-KW"/>
</dbReference>
<dbReference type="Gene3D" id="3.30.70.20">
    <property type="match status" value="1"/>
</dbReference>
<accession>A0A412WHZ6</accession>
<dbReference type="AlphaFoldDB" id="A0A412WHZ6"/>
<dbReference type="Gene3D" id="3.40.109.10">
    <property type="entry name" value="NADH Oxidase"/>
    <property type="match status" value="1"/>
</dbReference>
<feature type="domain" description="4Fe-4S ferredoxin-type" evidence="9">
    <location>
        <begin position="34"/>
        <end position="64"/>
    </location>
</feature>
<feature type="domain" description="4Fe-4S ferredoxin-type" evidence="9">
    <location>
        <begin position="3"/>
        <end position="32"/>
    </location>
</feature>
<name>A0A412WHZ6_9BACT</name>
<keyword evidence="5" id="KW-0479">Metal-binding</keyword>
<dbReference type="InterPro" id="IPR000415">
    <property type="entry name" value="Nitroreductase-like"/>
</dbReference>
<dbReference type="GO" id="GO:0016491">
    <property type="term" value="F:oxidoreductase activity"/>
    <property type="evidence" value="ECO:0007669"/>
    <property type="project" value="UniProtKB-KW"/>
</dbReference>
<comment type="caution">
    <text evidence="10">The sequence shown here is derived from an EMBL/GenBank/DDBJ whole genome shotgun (WGS) entry which is preliminary data.</text>
</comment>
<dbReference type="InterPro" id="IPR029479">
    <property type="entry name" value="Nitroreductase"/>
</dbReference>
<dbReference type="InterPro" id="IPR017900">
    <property type="entry name" value="4Fe4S_Fe_S_CS"/>
</dbReference>
<evidence type="ECO:0000256" key="7">
    <source>
        <dbReference type="ARBA" id="ARBA00023004"/>
    </source>
</evidence>
<evidence type="ECO:0000259" key="9">
    <source>
        <dbReference type="PROSITE" id="PS51379"/>
    </source>
</evidence>
<dbReference type="Proteomes" id="UP000283426">
    <property type="component" value="Unassembled WGS sequence"/>
</dbReference>
<dbReference type="SUPFAM" id="SSF54862">
    <property type="entry name" value="4Fe-4S ferredoxins"/>
    <property type="match status" value="1"/>
</dbReference>
<dbReference type="PANTHER" id="PTHR43673:SF2">
    <property type="entry name" value="NITROREDUCTASE"/>
    <property type="match status" value="1"/>
</dbReference>
<proteinExistence type="inferred from homology"/>
<comment type="cofactor">
    <cofactor evidence="1">
        <name>FMN</name>
        <dbReference type="ChEBI" id="CHEBI:58210"/>
    </cofactor>
</comment>
<evidence type="ECO:0000256" key="1">
    <source>
        <dbReference type="ARBA" id="ARBA00001917"/>
    </source>
</evidence>